<gene>
    <name evidence="1" type="ORF">O6H91_05G078000</name>
</gene>
<name>A0ACC2DPS1_DIPCM</name>
<accession>A0ACC2DPS1</accession>
<dbReference type="EMBL" id="CM055096">
    <property type="protein sequence ID" value="KAJ7556303.1"/>
    <property type="molecule type" value="Genomic_DNA"/>
</dbReference>
<dbReference type="Proteomes" id="UP001162992">
    <property type="component" value="Chromosome 5"/>
</dbReference>
<reference evidence="2" key="1">
    <citation type="journal article" date="2024" name="Proc. Natl. Acad. Sci. U.S.A.">
        <title>Extraordinary preservation of gene collinearity over three hundred million years revealed in homosporous lycophytes.</title>
        <authorList>
            <person name="Li C."/>
            <person name="Wickell D."/>
            <person name="Kuo L.Y."/>
            <person name="Chen X."/>
            <person name="Nie B."/>
            <person name="Liao X."/>
            <person name="Peng D."/>
            <person name="Ji J."/>
            <person name="Jenkins J."/>
            <person name="Williams M."/>
            <person name="Shu S."/>
            <person name="Plott C."/>
            <person name="Barry K."/>
            <person name="Rajasekar S."/>
            <person name="Grimwood J."/>
            <person name="Han X."/>
            <person name="Sun S."/>
            <person name="Hou Z."/>
            <person name="He W."/>
            <person name="Dai G."/>
            <person name="Sun C."/>
            <person name="Schmutz J."/>
            <person name="Leebens-Mack J.H."/>
            <person name="Li F.W."/>
            <person name="Wang L."/>
        </authorList>
    </citation>
    <scope>NUCLEOTIDE SEQUENCE [LARGE SCALE GENOMIC DNA]</scope>
    <source>
        <strain evidence="2">cv. PW_Plant_1</strain>
    </source>
</reference>
<protein>
    <submittedName>
        <fullName evidence="1">Uncharacterized protein</fullName>
    </submittedName>
</protein>
<keyword evidence="2" id="KW-1185">Reference proteome</keyword>
<evidence type="ECO:0000313" key="1">
    <source>
        <dbReference type="EMBL" id="KAJ7556303.1"/>
    </source>
</evidence>
<sequence>MHRAPETGMYRGVDDYEFYRSPGIGKHAEMNENYKVSHNLGPHAFTDNSEMLQSMQLAHYREPQPDGRIRAPPFLPLRESEGRKYVQAPVSGFFRTTERGTKVLPRYQTVVFRVQIHCDECIKKVKRSLVKLEGVDSISIDIKLKKVTVSGNIDAQEVMKKVQKTGKCVELLSSSKDLGNKPLPIEQQHVAVNNNLEKQRPKPEFNQITPNMSADRVPNISADRVPNINADRVKPQLTYPASRDDGSYLFSDENANNCSIM</sequence>
<comment type="caution">
    <text evidence="1">The sequence shown here is derived from an EMBL/GenBank/DDBJ whole genome shotgun (WGS) entry which is preliminary data.</text>
</comment>
<evidence type="ECO:0000313" key="2">
    <source>
        <dbReference type="Proteomes" id="UP001162992"/>
    </source>
</evidence>
<organism evidence="1 2">
    <name type="scientific">Diphasiastrum complanatum</name>
    <name type="common">Issler's clubmoss</name>
    <name type="synonym">Lycopodium complanatum</name>
    <dbReference type="NCBI Taxonomy" id="34168"/>
    <lineage>
        <taxon>Eukaryota</taxon>
        <taxon>Viridiplantae</taxon>
        <taxon>Streptophyta</taxon>
        <taxon>Embryophyta</taxon>
        <taxon>Tracheophyta</taxon>
        <taxon>Lycopodiopsida</taxon>
        <taxon>Lycopodiales</taxon>
        <taxon>Lycopodiaceae</taxon>
        <taxon>Lycopodioideae</taxon>
        <taxon>Diphasiastrum</taxon>
    </lineage>
</organism>
<proteinExistence type="predicted"/>